<evidence type="ECO:0000313" key="1">
    <source>
        <dbReference type="EMBL" id="CAG8574982.1"/>
    </source>
</evidence>
<gene>
    <name evidence="1" type="ORF">ACOLOM_LOCUS5747</name>
</gene>
<comment type="caution">
    <text evidence="1">The sequence shown here is derived from an EMBL/GenBank/DDBJ whole genome shotgun (WGS) entry which is preliminary data.</text>
</comment>
<name>A0ACA9M9C5_9GLOM</name>
<keyword evidence="2" id="KW-1185">Reference proteome</keyword>
<dbReference type="Proteomes" id="UP000789525">
    <property type="component" value="Unassembled WGS sequence"/>
</dbReference>
<protein>
    <submittedName>
        <fullName evidence="1">2226_t:CDS:1</fullName>
    </submittedName>
</protein>
<sequence length="480" mass="54418">DYWLISEYVKVFSPADDSIILTLMAISHAESRASEKYAVIDVKTGTQHSYRNLISDVTEFRKRLLRESGAVGEDLNEARIAFLCPSGYDYVVTQWSIWSTGGVAVPLSTAHPPPELLYFLRDSQASIVITHPEFYDRMRDVAKDAGIERVVVIGDKNQRYSDDDDEFRIDLYSMSGKPKGVVSTHANFAAQIKSLVEAWRYTEKDKLLHVLPLHHLHGILNVSSKFQCPGRGTVEMMPKFDAAKVWSRWMRPERDLTLFMAVPTIYCKPKNWIASLDHMHTKESFYFSKVNSILQNQHPPRKLMVSGSSALPVTIRDEWKEISGGQVLLERYGMSEIGMGLSHEYEVEKRYEGSVQVRLISEDGKDTTDVPEQLGELQIKGPNVFKEYWNRPDETKKEFSEDGWFKTGDVAIKTKNEKVFKIHGRLNIDIIKSGAYKISALEVEYALLSHSNISEAAVVGVEDHEWGQKVAALVALKDPA</sequence>
<evidence type="ECO:0000313" key="2">
    <source>
        <dbReference type="Proteomes" id="UP000789525"/>
    </source>
</evidence>
<feature type="non-terminal residue" evidence="1">
    <location>
        <position position="1"/>
    </location>
</feature>
<organism evidence="1 2">
    <name type="scientific">Acaulospora colombiana</name>
    <dbReference type="NCBI Taxonomy" id="27376"/>
    <lineage>
        <taxon>Eukaryota</taxon>
        <taxon>Fungi</taxon>
        <taxon>Fungi incertae sedis</taxon>
        <taxon>Mucoromycota</taxon>
        <taxon>Glomeromycotina</taxon>
        <taxon>Glomeromycetes</taxon>
        <taxon>Diversisporales</taxon>
        <taxon>Acaulosporaceae</taxon>
        <taxon>Acaulospora</taxon>
    </lineage>
</organism>
<accession>A0ACA9M9C5</accession>
<dbReference type="EMBL" id="CAJVPT010010948">
    <property type="protein sequence ID" value="CAG8574982.1"/>
    <property type="molecule type" value="Genomic_DNA"/>
</dbReference>
<proteinExistence type="predicted"/>
<reference evidence="1" key="1">
    <citation type="submission" date="2021-06" db="EMBL/GenBank/DDBJ databases">
        <authorList>
            <person name="Kallberg Y."/>
            <person name="Tangrot J."/>
            <person name="Rosling A."/>
        </authorList>
    </citation>
    <scope>NUCLEOTIDE SEQUENCE</scope>
    <source>
        <strain evidence="1">CL356</strain>
    </source>
</reference>
<feature type="non-terminal residue" evidence="1">
    <location>
        <position position="480"/>
    </location>
</feature>